<dbReference type="InterPro" id="IPR027417">
    <property type="entry name" value="P-loop_NTPase"/>
</dbReference>
<dbReference type="PANTHER" id="PTHR13265:SF0">
    <property type="entry name" value="HPR1"/>
    <property type="match status" value="1"/>
</dbReference>
<dbReference type="Pfam" id="PF11957">
    <property type="entry name" value="efThoc1"/>
    <property type="match status" value="1"/>
</dbReference>
<dbReference type="InterPro" id="IPR008145">
    <property type="entry name" value="GK/Ca_channel_bsu"/>
</dbReference>
<keyword evidence="3" id="KW-0648">Protein biosynthesis</keyword>
<dbReference type="PROSITE" id="PS50052">
    <property type="entry name" value="GUANYLATE_KINASE_2"/>
    <property type="match status" value="1"/>
</dbReference>
<dbReference type="GO" id="GO:0003746">
    <property type="term" value="F:translation elongation factor activity"/>
    <property type="evidence" value="ECO:0007669"/>
    <property type="project" value="UniProtKB-KW"/>
</dbReference>
<feature type="compositionally biased region" description="Basic and acidic residues" evidence="1">
    <location>
        <begin position="194"/>
        <end position="203"/>
    </location>
</feature>
<name>A0ABZ2WRS3_9HYPO</name>
<dbReference type="Proteomes" id="UP001489902">
    <property type="component" value="Chromosome 2"/>
</dbReference>
<evidence type="ECO:0000259" key="2">
    <source>
        <dbReference type="PROSITE" id="PS50052"/>
    </source>
</evidence>
<feature type="region of interest" description="Disordered" evidence="1">
    <location>
        <begin position="254"/>
        <end position="274"/>
    </location>
</feature>
<accession>A0ABZ2WRS3</accession>
<dbReference type="Pfam" id="PF00625">
    <property type="entry name" value="Guanylate_kin"/>
    <property type="match status" value="1"/>
</dbReference>
<dbReference type="InterPro" id="IPR021861">
    <property type="entry name" value="THO_THOC1"/>
</dbReference>
<sequence>MQADGEAKSASDKARQFAIIETAARNIFSHLIATTTIDSPDYVKVWNLLDILSLLSDDGECDPALLFWLAEELLDSQTIAGCRKIFDFLESRRERITANHFKQKQLIILRTCNELLRRLSRAEDTAFCGRVFIFMFQSFPLGDKSSVNLRGEFHVENVTTYETAPADDDSKMAVDEPEEPSKEQPELNTTPKSADVKKGDKDKPLSTDDLYPLFWSLQEYFSQPKRLFETANLSSFKESLAATMGVFQTVHNDARRSLKRKRETDEDDESSNAFNPKYLTSKDLFDLEISDLSFRRHVLVQALIVMDFLISLSAQARERLIEALPATANINKSVMYSDQVLSEDDAKWASDMKKTIADYLRQGADGPYFYRMVETVLARDKNWVRWKIEGCQPIKRDAVSPVTFLEAKSNVQRMTTNKRLRPVPMGSVSLDFLKEEDEETAMDRLKVKERHELPELDTFKRKIADDDFEIEMPTNDQTKAAAIAGKASKSWRALRIAARTKLAAFDKIEDPKKIDIVFEELIETDDAEEATEPTASDEDMPAERGTRDGVDYGTSFKAVEAVTEMGKVPIIELDIEAAQYAKDMDFEARYVLINTSTPETLGQRLKASGKEDSAVQEILKKSPTELEPAKVNELFNTTVVDDDDVAAVKDLGDYIYGKSQDKSLGEQDSGDDTAMKDDEATEDVEDVQAKGEATMTDA</sequence>
<feature type="compositionally biased region" description="Acidic residues" evidence="1">
    <location>
        <begin position="524"/>
        <end position="540"/>
    </location>
</feature>
<organism evidence="3 4">
    <name type="scientific">Fusarium acuminatum</name>
    <dbReference type="NCBI Taxonomy" id="5515"/>
    <lineage>
        <taxon>Eukaryota</taxon>
        <taxon>Fungi</taxon>
        <taxon>Dikarya</taxon>
        <taxon>Ascomycota</taxon>
        <taxon>Pezizomycotina</taxon>
        <taxon>Sordariomycetes</taxon>
        <taxon>Hypocreomycetidae</taxon>
        <taxon>Hypocreales</taxon>
        <taxon>Nectriaceae</taxon>
        <taxon>Fusarium</taxon>
        <taxon>Fusarium tricinctum species complex</taxon>
    </lineage>
</organism>
<evidence type="ECO:0000313" key="4">
    <source>
        <dbReference type="Proteomes" id="UP001489902"/>
    </source>
</evidence>
<evidence type="ECO:0000313" key="3">
    <source>
        <dbReference type="EMBL" id="WZH42617.1"/>
    </source>
</evidence>
<keyword evidence="3" id="KW-0251">Elongation factor</keyword>
<evidence type="ECO:0000256" key="1">
    <source>
        <dbReference type="SAM" id="MobiDB-lite"/>
    </source>
</evidence>
<dbReference type="InterPro" id="IPR008144">
    <property type="entry name" value="Guanylate_kin-like_dom"/>
</dbReference>
<protein>
    <submittedName>
        <fullName evidence="3">THO complex subunit 1 transcription elongation factor-domain-containing protein</fullName>
    </submittedName>
</protein>
<feature type="domain" description="Guanylate kinase-like" evidence="2">
    <location>
        <begin position="543"/>
        <end position="656"/>
    </location>
</feature>
<proteinExistence type="predicted"/>
<feature type="compositionally biased region" description="Basic and acidic residues" evidence="1">
    <location>
        <begin position="168"/>
        <end position="185"/>
    </location>
</feature>
<dbReference type="Gene3D" id="3.40.50.300">
    <property type="entry name" value="P-loop containing nucleotide triphosphate hydrolases"/>
    <property type="match status" value="1"/>
</dbReference>
<dbReference type="SUPFAM" id="SSF52540">
    <property type="entry name" value="P-loop containing nucleoside triphosphate hydrolases"/>
    <property type="match status" value="1"/>
</dbReference>
<dbReference type="PANTHER" id="PTHR13265">
    <property type="entry name" value="THO COMPLEX SUBUNIT 1"/>
    <property type="match status" value="1"/>
</dbReference>
<keyword evidence="4" id="KW-1185">Reference proteome</keyword>
<feature type="region of interest" description="Disordered" evidence="1">
    <location>
        <begin position="164"/>
        <end position="203"/>
    </location>
</feature>
<reference evidence="3 4" key="1">
    <citation type="submission" date="2024-04" db="EMBL/GenBank/DDBJ databases">
        <title>Complete genome sequence of Fusarium acuminatum.</title>
        <authorList>
            <person name="Lan B."/>
        </authorList>
    </citation>
    <scope>NUCLEOTIDE SEQUENCE [LARGE SCALE GENOMIC DNA]</scope>
    <source>
        <strain evidence="3">1A</strain>
    </source>
</reference>
<feature type="region of interest" description="Disordered" evidence="1">
    <location>
        <begin position="658"/>
        <end position="698"/>
    </location>
</feature>
<dbReference type="EMBL" id="CP151261">
    <property type="protein sequence ID" value="WZH42617.1"/>
    <property type="molecule type" value="Genomic_DNA"/>
</dbReference>
<feature type="region of interest" description="Disordered" evidence="1">
    <location>
        <begin position="524"/>
        <end position="549"/>
    </location>
</feature>
<gene>
    <name evidence="3" type="ORF">QYS62_003613</name>
</gene>